<protein>
    <submittedName>
        <fullName evidence="1">Uncharacterized protein</fullName>
    </submittedName>
</protein>
<accession>A0AAE9ZK26</accession>
<keyword evidence="2" id="KW-1185">Reference proteome</keyword>
<evidence type="ECO:0000313" key="2">
    <source>
        <dbReference type="Proteomes" id="UP001219759"/>
    </source>
</evidence>
<sequence length="91" mass="10189">MTAPLLHAYTRRPVTATDAAHLEANIDLILDVMHAGPRLADGQLWERAAERVPSGRYPRPNRRAVNRRGPLVLRAPRAHRAGIIMAGRRVR</sequence>
<dbReference type="Proteomes" id="UP001219759">
    <property type="component" value="Segment"/>
</dbReference>
<evidence type="ECO:0000313" key="1">
    <source>
        <dbReference type="EMBL" id="WDS52082.1"/>
    </source>
</evidence>
<dbReference type="EMBL" id="OQ190481">
    <property type="protein sequence ID" value="WDS52082.1"/>
    <property type="molecule type" value="Genomic_DNA"/>
</dbReference>
<reference evidence="2" key="1">
    <citation type="submission" date="2023-01" db="EMBL/GenBank/DDBJ databases">
        <authorList>
            <person name="Bendele M."/>
            <person name="Baldwin A.R."/>
            <person name="Chauncey H.A."/>
            <person name="Connelly K.A."/>
            <person name="Daniel I."/>
            <person name="Fitzgerald E.B."/>
            <person name="McKinney B.E."/>
            <person name="Murray D.M."/>
            <person name="Parshall S."/>
            <person name="Stokes L.T."/>
            <person name="Tanaka K.N."/>
            <person name="Vinson E.C."/>
            <person name="Klevikis C."/>
            <person name="Temple L."/>
            <person name="Utz L."/>
            <person name="Rinehart C.A."/>
            <person name="Garlena R.A."/>
            <person name="Russell D.A."/>
            <person name="Jacobs-Sera D."/>
            <person name="Hatfull G.F."/>
        </authorList>
    </citation>
    <scope>NUCLEOTIDE SEQUENCE [LARGE SCALE GENOMIC DNA]</scope>
</reference>
<name>A0AAE9ZK26_9CAUD</name>
<gene>
    <name evidence="1" type="primary">56</name>
    <name evidence="1" type="ORF">SEA_CARON_56</name>
</gene>
<proteinExistence type="predicted"/>
<organism evidence="1 2">
    <name type="scientific">Microbacterium phage Caron</name>
    <dbReference type="NCBI Taxonomy" id="3028494"/>
    <lineage>
        <taxon>Viruses</taxon>
        <taxon>Duplodnaviria</taxon>
        <taxon>Heunggongvirae</taxon>
        <taxon>Uroviricota</taxon>
        <taxon>Caudoviricetes</taxon>
        <taxon>Casidaviridae</taxon>
        <taxon>Barnstormervirus</taxon>
        <taxon>Barnstormervirus caron</taxon>
    </lineage>
</organism>